<proteinExistence type="predicted"/>
<dbReference type="PROSITE" id="PS51098">
    <property type="entry name" value="PTS_EIIB_TYPE_1"/>
    <property type="match status" value="1"/>
</dbReference>
<evidence type="ECO:0000256" key="1">
    <source>
        <dbReference type="ARBA" id="ARBA00022448"/>
    </source>
</evidence>
<dbReference type="GO" id="GO:0016301">
    <property type="term" value="F:kinase activity"/>
    <property type="evidence" value="ECO:0007669"/>
    <property type="project" value="UniProtKB-KW"/>
</dbReference>
<dbReference type="InterPro" id="IPR018113">
    <property type="entry name" value="PTrfase_EIIB_Cys"/>
</dbReference>
<evidence type="ECO:0000256" key="3">
    <source>
        <dbReference type="ARBA" id="ARBA00022679"/>
    </source>
</evidence>
<dbReference type="Gene3D" id="3.30.1360.60">
    <property type="entry name" value="Glucose permease domain IIB"/>
    <property type="match status" value="1"/>
</dbReference>
<name>A0AB34X0U6_9ACTO</name>
<dbReference type="InterPro" id="IPR036878">
    <property type="entry name" value="Glu_permease_IIB"/>
</dbReference>
<evidence type="ECO:0000256" key="5">
    <source>
        <dbReference type="ARBA" id="ARBA00022777"/>
    </source>
</evidence>
<dbReference type="AlphaFoldDB" id="A0AB34X0U6"/>
<evidence type="ECO:0000256" key="4">
    <source>
        <dbReference type="ARBA" id="ARBA00022683"/>
    </source>
</evidence>
<keyword evidence="1" id="KW-0813">Transport</keyword>
<reference evidence="8 9" key="1">
    <citation type="submission" date="2016-01" db="EMBL/GenBank/DDBJ databases">
        <authorList>
            <person name="Mitreva M."/>
            <person name="Pepin K.H."/>
            <person name="Mihindukulasuriya K.A."/>
            <person name="Fulton R."/>
            <person name="Fronick C."/>
            <person name="O'Laughlin M."/>
            <person name="Miner T."/>
            <person name="Herter B."/>
            <person name="Rosa B.A."/>
            <person name="Cordes M."/>
            <person name="Tomlinson C."/>
            <person name="Wollam A."/>
            <person name="Palsikar V.B."/>
            <person name="Mardis E.R."/>
            <person name="Wilson R.K."/>
        </authorList>
    </citation>
    <scope>NUCLEOTIDE SEQUENCE [LARGE SCALE GENOMIC DNA]</scope>
    <source>
        <strain evidence="8 9">DNF00696</strain>
    </source>
</reference>
<dbReference type="InterPro" id="IPR001996">
    <property type="entry name" value="PTS_IIB_1"/>
</dbReference>
<dbReference type="InterPro" id="IPR050429">
    <property type="entry name" value="PTS_Glucose_EIICBA"/>
</dbReference>
<dbReference type="Pfam" id="PF00367">
    <property type="entry name" value="PTS_EIIB"/>
    <property type="match status" value="1"/>
</dbReference>
<dbReference type="GO" id="GO:0005886">
    <property type="term" value="C:plasma membrane"/>
    <property type="evidence" value="ECO:0007669"/>
    <property type="project" value="TreeGrafter"/>
</dbReference>
<keyword evidence="5" id="KW-0418">Kinase</keyword>
<keyword evidence="4" id="KW-0598">Phosphotransferase system</keyword>
<evidence type="ECO:0000256" key="6">
    <source>
        <dbReference type="PROSITE-ProRule" id="PRU00421"/>
    </source>
</evidence>
<dbReference type="SUPFAM" id="SSF55604">
    <property type="entry name" value="Glucose permease domain IIB"/>
    <property type="match status" value="1"/>
</dbReference>
<feature type="active site" description="Phosphocysteine intermediate; for EIIB activity" evidence="6">
    <location>
        <position position="23"/>
    </location>
</feature>
<dbReference type="CDD" id="cd00212">
    <property type="entry name" value="PTS_IIB_glc"/>
    <property type="match status" value="1"/>
</dbReference>
<sequence length="76" mass="8064">MEDAEQLVAGLGGAENITEIEPCTTCLRVAVKDPLKVDEEALTICGAFGIVKIDHTIQVVVGPVADELAADMEKLR</sequence>
<dbReference type="GO" id="GO:0015764">
    <property type="term" value="P:N-acetylglucosamine transport"/>
    <property type="evidence" value="ECO:0007669"/>
    <property type="project" value="TreeGrafter"/>
</dbReference>
<dbReference type="RefSeq" id="WP_060920169.1">
    <property type="nucleotide sequence ID" value="NZ_KQ960680.1"/>
</dbReference>
<evidence type="ECO:0000259" key="7">
    <source>
        <dbReference type="PROSITE" id="PS51098"/>
    </source>
</evidence>
<feature type="domain" description="PTS EIIB type-1" evidence="7">
    <location>
        <begin position="1"/>
        <end position="76"/>
    </location>
</feature>
<comment type="caution">
    <text evidence="8">The sequence shown here is derived from an EMBL/GenBank/DDBJ whole genome shotgun (WGS) entry which is preliminary data.</text>
</comment>
<keyword evidence="3" id="KW-0808">Transferase</keyword>
<dbReference type="Proteomes" id="UP000070572">
    <property type="component" value="Unassembled WGS sequence"/>
</dbReference>
<dbReference type="PANTHER" id="PTHR30009:SF4">
    <property type="entry name" value="PTS SYSTEM N-ACETYLGLUCOSAMINE-SPECIFIC EIICBA COMPONENT"/>
    <property type="match status" value="1"/>
</dbReference>
<protein>
    <submittedName>
        <fullName evidence="8">Phosphotransferase system, EIIB</fullName>
    </submittedName>
</protein>
<accession>A0AB34X0U6</accession>
<dbReference type="GO" id="GO:0009401">
    <property type="term" value="P:phosphoenolpyruvate-dependent sugar phosphotransferase system"/>
    <property type="evidence" value="ECO:0007669"/>
    <property type="project" value="UniProtKB-KW"/>
</dbReference>
<evidence type="ECO:0000313" key="9">
    <source>
        <dbReference type="Proteomes" id="UP000070572"/>
    </source>
</evidence>
<dbReference type="PANTHER" id="PTHR30009">
    <property type="entry name" value="CYTOCHROME C-TYPE SYNTHESIS PROTEIN AND PTS TRANSMEMBRANE COMPONENT"/>
    <property type="match status" value="1"/>
</dbReference>
<gene>
    <name evidence="8" type="ORF">HMPREF1862_00522</name>
</gene>
<dbReference type="EMBL" id="LSDN01000008">
    <property type="protein sequence ID" value="KXB81545.1"/>
    <property type="molecule type" value="Genomic_DNA"/>
</dbReference>
<dbReference type="GO" id="GO:0008982">
    <property type="term" value="F:protein-N(PI)-phosphohistidine-sugar phosphotransferase activity"/>
    <property type="evidence" value="ECO:0007669"/>
    <property type="project" value="InterPro"/>
</dbReference>
<organism evidence="8 9">
    <name type="scientific">Varibaculum cambriense</name>
    <dbReference type="NCBI Taxonomy" id="184870"/>
    <lineage>
        <taxon>Bacteria</taxon>
        <taxon>Bacillati</taxon>
        <taxon>Actinomycetota</taxon>
        <taxon>Actinomycetes</taxon>
        <taxon>Actinomycetales</taxon>
        <taxon>Actinomycetaceae</taxon>
        <taxon>Varibaculum</taxon>
    </lineage>
</organism>
<dbReference type="GO" id="GO:0090563">
    <property type="term" value="F:protein-phosphocysteine-sugar phosphotransferase activity"/>
    <property type="evidence" value="ECO:0007669"/>
    <property type="project" value="TreeGrafter"/>
</dbReference>
<evidence type="ECO:0000313" key="8">
    <source>
        <dbReference type="EMBL" id="KXB81545.1"/>
    </source>
</evidence>
<keyword evidence="2" id="KW-0762">Sugar transport</keyword>
<evidence type="ECO:0000256" key="2">
    <source>
        <dbReference type="ARBA" id="ARBA00022597"/>
    </source>
</evidence>